<proteinExistence type="inferred from homology"/>
<comment type="catalytic activity">
    <reaction evidence="8 10">
        <text>dITP + H2O = dIMP + diphosphate + H(+)</text>
        <dbReference type="Rhea" id="RHEA:28342"/>
        <dbReference type="ChEBI" id="CHEBI:15377"/>
        <dbReference type="ChEBI" id="CHEBI:15378"/>
        <dbReference type="ChEBI" id="CHEBI:33019"/>
        <dbReference type="ChEBI" id="CHEBI:61194"/>
        <dbReference type="ChEBI" id="CHEBI:61382"/>
        <dbReference type="EC" id="3.6.1.66"/>
    </reaction>
</comment>
<comment type="catalytic activity">
    <reaction evidence="9 10">
        <text>XTP + H2O = XMP + diphosphate + H(+)</text>
        <dbReference type="Rhea" id="RHEA:28610"/>
        <dbReference type="ChEBI" id="CHEBI:15377"/>
        <dbReference type="ChEBI" id="CHEBI:15378"/>
        <dbReference type="ChEBI" id="CHEBI:33019"/>
        <dbReference type="ChEBI" id="CHEBI:57464"/>
        <dbReference type="ChEBI" id="CHEBI:61314"/>
        <dbReference type="EC" id="3.6.1.66"/>
    </reaction>
</comment>
<dbReference type="GO" id="GO:0000166">
    <property type="term" value="F:nucleotide binding"/>
    <property type="evidence" value="ECO:0007669"/>
    <property type="project" value="UniProtKB-KW"/>
</dbReference>
<comment type="cofactor">
    <cofactor evidence="10">
        <name>Mg(2+)</name>
        <dbReference type="ChEBI" id="CHEBI:18420"/>
    </cofactor>
    <text evidence="10">Binds 1 Mg(2+) ion per subunit.</text>
</comment>
<dbReference type="GO" id="GO:0046872">
    <property type="term" value="F:metal ion binding"/>
    <property type="evidence" value="ECO:0007669"/>
    <property type="project" value="UniProtKB-KW"/>
</dbReference>
<feature type="binding site" evidence="10">
    <location>
        <begin position="142"/>
        <end position="145"/>
    </location>
    <ligand>
        <name>substrate</name>
    </ligand>
</feature>
<evidence type="ECO:0000256" key="7">
    <source>
        <dbReference type="ARBA" id="ARBA00023080"/>
    </source>
</evidence>
<dbReference type="NCBIfam" id="TIGR00042">
    <property type="entry name" value="RdgB/HAM1 family non-canonical purine NTP pyrophosphatase"/>
    <property type="match status" value="1"/>
</dbReference>
<evidence type="ECO:0000256" key="1">
    <source>
        <dbReference type="ARBA" id="ARBA00008023"/>
    </source>
</evidence>
<comment type="function">
    <text evidence="10">Pyrophosphatase that catalyzes the hydrolysis of nucleoside triphosphates to their monophosphate derivatives, with a high preference for the non-canonical purine nucleotides XTP (xanthosine triphosphate), dITP (deoxyinosine triphosphate) and ITP. Seems to function as a house-cleaning enzyme that removes non-canonical purine nucleotides from the nucleotide pool, thus preventing their incorporation into DNA/RNA and avoiding chromosomal lesions.</text>
</comment>
<dbReference type="GO" id="GO:0009146">
    <property type="term" value="P:purine nucleoside triphosphate catabolic process"/>
    <property type="evidence" value="ECO:0007669"/>
    <property type="project" value="UniProtKB-UniRule"/>
</dbReference>
<dbReference type="GO" id="GO:0005737">
    <property type="term" value="C:cytoplasm"/>
    <property type="evidence" value="ECO:0007669"/>
    <property type="project" value="TreeGrafter"/>
</dbReference>
<keyword evidence="4 10" id="KW-0547">Nucleotide-binding</keyword>
<comment type="subunit">
    <text evidence="2 10">Homodimer.</text>
</comment>
<dbReference type="InterPro" id="IPR002637">
    <property type="entry name" value="RdgB/HAM1"/>
</dbReference>
<protein>
    <recommendedName>
        <fullName evidence="10">dITP/XTP pyrophosphatase</fullName>
        <ecNumber evidence="10">3.6.1.66</ecNumber>
    </recommendedName>
    <alternativeName>
        <fullName evidence="10">Non-canonical purine NTP pyrophosphatase</fullName>
    </alternativeName>
    <alternativeName>
        <fullName evidence="10">Non-standard purine NTP pyrophosphatase</fullName>
    </alternativeName>
    <alternativeName>
        <fullName evidence="10">Nucleoside-triphosphate diphosphatase</fullName>
    </alternativeName>
    <alternativeName>
        <fullName evidence="10">Nucleoside-triphosphate pyrophosphatase</fullName>
        <shortName evidence="10">NTPase</shortName>
    </alternativeName>
</protein>
<evidence type="ECO:0000256" key="10">
    <source>
        <dbReference type="HAMAP-Rule" id="MF_01405"/>
    </source>
</evidence>
<dbReference type="PANTHER" id="PTHR11067">
    <property type="entry name" value="INOSINE TRIPHOSPHATE PYROPHOSPHATASE/HAM1 PROTEIN"/>
    <property type="match status" value="1"/>
</dbReference>
<dbReference type="EC" id="3.6.1.66" evidence="10"/>
<evidence type="ECO:0000313" key="12">
    <source>
        <dbReference type="EMBL" id="HGQ36380.1"/>
    </source>
</evidence>
<dbReference type="Gene3D" id="3.90.950.10">
    <property type="match status" value="1"/>
</dbReference>
<keyword evidence="5 10" id="KW-0378">Hydrolase</keyword>
<sequence>MIKLYFATNNKHKLEEAQKVLNKYCVCLELIDVKKIEIQSELLDDIARYAVLEAYRFVKKPVIVEDSGIFIEVLKGFPGPFSNYVYKTIGLNGILKLLEGENNRRARFEAVVALALNEGEVRMFKGVAEGFIAYEIRGSKGFGFDPIFIPVEGDGRTFAEMDTEEKNKFSHRGRAFEALGKWIVANKDKLIYMVT</sequence>
<dbReference type="InterPro" id="IPR029001">
    <property type="entry name" value="ITPase-like_fam"/>
</dbReference>
<comment type="catalytic activity">
    <reaction evidence="10">
        <text>ITP + H2O = IMP + diphosphate + H(+)</text>
        <dbReference type="Rhea" id="RHEA:29399"/>
        <dbReference type="ChEBI" id="CHEBI:15377"/>
        <dbReference type="ChEBI" id="CHEBI:15378"/>
        <dbReference type="ChEBI" id="CHEBI:33019"/>
        <dbReference type="ChEBI" id="CHEBI:58053"/>
        <dbReference type="ChEBI" id="CHEBI:61402"/>
        <dbReference type="EC" id="3.6.1.66"/>
    </reaction>
</comment>
<dbReference type="EMBL" id="DTBD01000057">
    <property type="protein sequence ID" value="HGQ64895.1"/>
    <property type="molecule type" value="Genomic_DNA"/>
</dbReference>
<feature type="binding site" evidence="10">
    <location>
        <begin position="8"/>
        <end position="13"/>
    </location>
    <ligand>
        <name>substrate</name>
    </ligand>
</feature>
<dbReference type="FunFam" id="3.90.950.10:FF:000001">
    <property type="entry name" value="dITP/XTP pyrophosphatase"/>
    <property type="match status" value="1"/>
</dbReference>
<feature type="binding site" evidence="10">
    <location>
        <position position="37"/>
    </location>
    <ligand>
        <name>Mg(2+)</name>
        <dbReference type="ChEBI" id="CHEBI:18420"/>
    </ligand>
</feature>
<dbReference type="GO" id="GO:0009117">
    <property type="term" value="P:nucleotide metabolic process"/>
    <property type="evidence" value="ECO:0007669"/>
    <property type="project" value="UniProtKB-KW"/>
</dbReference>
<dbReference type="CDD" id="cd00515">
    <property type="entry name" value="HAM1"/>
    <property type="match status" value="1"/>
</dbReference>
<evidence type="ECO:0000256" key="3">
    <source>
        <dbReference type="ARBA" id="ARBA00022723"/>
    </source>
</evidence>
<dbReference type="Pfam" id="PF01725">
    <property type="entry name" value="Ham1p_like"/>
    <property type="match status" value="1"/>
</dbReference>
<dbReference type="NCBIfam" id="NF011396">
    <property type="entry name" value="PRK14821.1"/>
    <property type="match status" value="1"/>
</dbReference>
<feature type="active site" description="Proton acceptor" evidence="10">
    <location>
        <position position="66"/>
    </location>
</feature>
<dbReference type="GO" id="GO:0035870">
    <property type="term" value="F:dITP diphosphatase activity"/>
    <property type="evidence" value="ECO:0007669"/>
    <property type="project" value="UniProtKB-UniRule"/>
</dbReference>
<dbReference type="InterPro" id="IPR020922">
    <property type="entry name" value="dITP/XTP_pyrophosphatase"/>
</dbReference>
<dbReference type="AlphaFoldDB" id="A0A7C4JKQ6"/>
<keyword evidence="7 10" id="KW-0546">Nucleotide metabolism</keyword>
<dbReference type="GO" id="GO:0036222">
    <property type="term" value="F:XTP diphosphatase activity"/>
    <property type="evidence" value="ECO:0007669"/>
    <property type="project" value="UniProtKB-UniRule"/>
</dbReference>
<feature type="binding site" evidence="10">
    <location>
        <position position="166"/>
    </location>
    <ligand>
        <name>substrate</name>
    </ligand>
</feature>
<evidence type="ECO:0000256" key="5">
    <source>
        <dbReference type="ARBA" id="ARBA00022801"/>
    </source>
</evidence>
<evidence type="ECO:0000256" key="11">
    <source>
        <dbReference type="RuleBase" id="RU003781"/>
    </source>
</evidence>
<reference evidence="13" key="1">
    <citation type="journal article" date="2020" name="mSystems">
        <title>Genome- and Community-Level Interaction Insights into Carbon Utilization and Element Cycling Functions of Hydrothermarchaeota in Hydrothermal Sediment.</title>
        <authorList>
            <person name="Zhou Z."/>
            <person name="Liu Y."/>
            <person name="Xu W."/>
            <person name="Pan J."/>
            <person name="Luo Z.H."/>
            <person name="Li M."/>
        </authorList>
    </citation>
    <scope>NUCLEOTIDE SEQUENCE [LARGE SCALE GENOMIC DNA]</scope>
    <source>
        <strain evidence="13">SpSt-637</strain>
        <strain evidence="12">SpSt-667</strain>
    </source>
</reference>
<keyword evidence="3 10" id="KW-0479">Metal-binding</keyword>
<dbReference type="EMBL" id="DTCK01000041">
    <property type="protein sequence ID" value="HGQ36380.1"/>
    <property type="molecule type" value="Genomic_DNA"/>
</dbReference>
<comment type="caution">
    <text evidence="13">The sequence shown here is derived from an EMBL/GenBank/DDBJ whole genome shotgun (WGS) entry which is preliminary data.</text>
</comment>
<evidence type="ECO:0000256" key="4">
    <source>
        <dbReference type="ARBA" id="ARBA00022741"/>
    </source>
</evidence>
<feature type="binding site" evidence="10">
    <location>
        <begin position="171"/>
        <end position="172"/>
    </location>
    <ligand>
        <name>substrate</name>
    </ligand>
</feature>
<name>A0A7C4JKQ6_9CREN</name>
<feature type="binding site" evidence="10">
    <location>
        <position position="66"/>
    </location>
    <ligand>
        <name>Mg(2+)</name>
        <dbReference type="ChEBI" id="CHEBI:18420"/>
    </ligand>
</feature>
<evidence type="ECO:0000256" key="8">
    <source>
        <dbReference type="ARBA" id="ARBA00051875"/>
    </source>
</evidence>
<dbReference type="HAMAP" id="MF_01405">
    <property type="entry name" value="Non_canon_purine_NTPase"/>
    <property type="match status" value="1"/>
</dbReference>
<keyword evidence="6 10" id="KW-0460">Magnesium</keyword>
<organism evidence="13">
    <name type="scientific">Ignisphaera aggregans</name>
    <dbReference type="NCBI Taxonomy" id="334771"/>
    <lineage>
        <taxon>Archaea</taxon>
        <taxon>Thermoproteota</taxon>
        <taxon>Thermoprotei</taxon>
        <taxon>Desulfurococcales</taxon>
        <taxon>Desulfurococcaceae</taxon>
        <taxon>Ignisphaera</taxon>
    </lineage>
</organism>
<accession>A0A7C4JKQ6</accession>
<evidence type="ECO:0000256" key="2">
    <source>
        <dbReference type="ARBA" id="ARBA00011738"/>
    </source>
</evidence>
<feature type="binding site" evidence="10">
    <location>
        <position position="67"/>
    </location>
    <ligand>
        <name>substrate</name>
    </ligand>
</feature>
<evidence type="ECO:0000313" key="13">
    <source>
        <dbReference type="EMBL" id="HGQ64895.1"/>
    </source>
</evidence>
<comment type="similarity">
    <text evidence="1 10 11">Belongs to the HAM1 NTPase family.</text>
</comment>
<dbReference type="PANTHER" id="PTHR11067:SF9">
    <property type="entry name" value="INOSINE TRIPHOSPHATE PYROPHOSPHATASE"/>
    <property type="match status" value="1"/>
</dbReference>
<dbReference type="GO" id="GO:0036220">
    <property type="term" value="F:ITP diphosphatase activity"/>
    <property type="evidence" value="ECO:0007669"/>
    <property type="project" value="UniProtKB-UniRule"/>
</dbReference>
<evidence type="ECO:0000256" key="9">
    <source>
        <dbReference type="ARBA" id="ARBA00052017"/>
    </source>
</evidence>
<dbReference type="SUPFAM" id="SSF52972">
    <property type="entry name" value="ITPase-like"/>
    <property type="match status" value="1"/>
</dbReference>
<dbReference type="GO" id="GO:0017111">
    <property type="term" value="F:ribonucleoside triphosphate phosphatase activity"/>
    <property type="evidence" value="ECO:0007669"/>
    <property type="project" value="InterPro"/>
</dbReference>
<evidence type="ECO:0000256" key="6">
    <source>
        <dbReference type="ARBA" id="ARBA00022842"/>
    </source>
</evidence>
<gene>
    <name evidence="13" type="ORF">ENU08_06605</name>
    <name evidence="12" type="ORF">ENU41_06870</name>
</gene>